<reference evidence="2 3" key="1">
    <citation type="submission" date="2021-06" db="EMBL/GenBank/DDBJ databases">
        <authorList>
            <person name="Palmer J.M."/>
        </authorList>
    </citation>
    <scope>NUCLEOTIDE SEQUENCE [LARGE SCALE GENOMIC DNA]</scope>
    <source>
        <strain evidence="2 3">GA_2019</strain>
        <tissue evidence="2">Muscle</tissue>
    </source>
</reference>
<sequence>MSSESQESHRAESPADLGPAAQARFTEEAQWTRAADKDGHDTLETHSHARMPCLGRVYQPREIRMTLQTPGATCGRSVRTLSSVFSLPLFRHRLSDSCLPSESFGSEELSGLPAAGSVNFPLTGPPTGPPADSLSLGAASSGAAALQRNRATTEAEQKGRPPVRLT</sequence>
<proteinExistence type="predicted"/>
<evidence type="ECO:0000256" key="1">
    <source>
        <dbReference type="SAM" id="MobiDB-lite"/>
    </source>
</evidence>
<feature type="compositionally biased region" description="Basic and acidic residues" evidence="1">
    <location>
        <begin position="1"/>
        <end position="13"/>
    </location>
</feature>
<feature type="compositionally biased region" description="Low complexity" evidence="1">
    <location>
        <begin position="133"/>
        <end position="146"/>
    </location>
</feature>
<accession>A0ABV0PP57</accession>
<name>A0ABV0PP57_9TELE</name>
<feature type="compositionally biased region" description="Basic and acidic residues" evidence="1">
    <location>
        <begin position="34"/>
        <end position="47"/>
    </location>
</feature>
<keyword evidence="3" id="KW-1185">Reference proteome</keyword>
<gene>
    <name evidence="2" type="ORF">GOODEAATRI_016585</name>
</gene>
<dbReference type="Proteomes" id="UP001476798">
    <property type="component" value="Unassembled WGS sequence"/>
</dbReference>
<evidence type="ECO:0000313" key="3">
    <source>
        <dbReference type="Proteomes" id="UP001476798"/>
    </source>
</evidence>
<feature type="region of interest" description="Disordered" evidence="1">
    <location>
        <begin position="117"/>
        <end position="166"/>
    </location>
</feature>
<organism evidence="2 3">
    <name type="scientific">Goodea atripinnis</name>
    <dbReference type="NCBI Taxonomy" id="208336"/>
    <lineage>
        <taxon>Eukaryota</taxon>
        <taxon>Metazoa</taxon>
        <taxon>Chordata</taxon>
        <taxon>Craniata</taxon>
        <taxon>Vertebrata</taxon>
        <taxon>Euteleostomi</taxon>
        <taxon>Actinopterygii</taxon>
        <taxon>Neopterygii</taxon>
        <taxon>Teleostei</taxon>
        <taxon>Neoteleostei</taxon>
        <taxon>Acanthomorphata</taxon>
        <taxon>Ovalentaria</taxon>
        <taxon>Atherinomorphae</taxon>
        <taxon>Cyprinodontiformes</taxon>
        <taxon>Goodeidae</taxon>
        <taxon>Goodea</taxon>
    </lineage>
</organism>
<feature type="region of interest" description="Disordered" evidence="1">
    <location>
        <begin position="1"/>
        <end position="47"/>
    </location>
</feature>
<protein>
    <submittedName>
        <fullName evidence="2">Uncharacterized protein</fullName>
    </submittedName>
</protein>
<dbReference type="EMBL" id="JAHRIO010081256">
    <property type="protein sequence ID" value="MEQ2185285.1"/>
    <property type="molecule type" value="Genomic_DNA"/>
</dbReference>
<evidence type="ECO:0000313" key="2">
    <source>
        <dbReference type="EMBL" id="MEQ2185285.1"/>
    </source>
</evidence>
<comment type="caution">
    <text evidence="2">The sequence shown here is derived from an EMBL/GenBank/DDBJ whole genome shotgun (WGS) entry which is preliminary data.</text>
</comment>